<dbReference type="GO" id="GO:0045252">
    <property type="term" value="C:oxoglutarate dehydrogenase complex"/>
    <property type="evidence" value="ECO:0007669"/>
    <property type="project" value="TreeGrafter"/>
</dbReference>
<organism evidence="7 8">
    <name type="scientific">Candidatus Portiera aleyrodidarum</name>
    <name type="common">primary endosymbiont of Bemisia tabaci</name>
    <dbReference type="NCBI Taxonomy" id="91844"/>
    <lineage>
        <taxon>Bacteria</taxon>
        <taxon>Pseudomonadati</taxon>
        <taxon>Pseudomonadota</taxon>
        <taxon>Gammaproteobacteria</taxon>
        <taxon>Candidatus Johnevansiales</taxon>
        <taxon>Candidatus Johnevansiaceae</taxon>
        <taxon>Candidatus Portiera</taxon>
    </lineage>
</organism>
<dbReference type="Gene3D" id="1.10.287.1150">
    <property type="entry name" value="TPP helical domain"/>
    <property type="match status" value="1"/>
</dbReference>
<reference evidence="7 8" key="1">
    <citation type="submission" date="2019-12" db="EMBL/GenBank/DDBJ databases">
        <authorList>
            <person name="Santos-Garcia D."/>
            <person name="Santos-Garcia D."/>
            <person name="Santos-Garcia D."/>
        </authorList>
    </citation>
    <scope>NUCLEOTIDE SEQUENCE [LARGE SCALE GENOMIC DNA]</scope>
    <source>
        <strain evidence="7">SiSi</strain>
    </source>
</reference>
<dbReference type="Gene3D" id="3.40.50.12470">
    <property type="match status" value="1"/>
</dbReference>
<dbReference type="Pfam" id="PF00676">
    <property type="entry name" value="E1_dh"/>
    <property type="match status" value="1"/>
</dbReference>
<dbReference type="GO" id="GO:0004591">
    <property type="term" value="F:oxoglutarate dehydrogenase (succinyl-transferring) activity"/>
    <property type="evidence" value="ECO:0007669"/>
    <property type="project" value="UniProtKB-EC"/>
</dbReference>
<comment type="cofactor">
    <cofactor evidence="1">
        <name>thiamine diphosphate</name>
        <dbReference type="ChEBI" id="CHEBI:58937"/>
    </cofactor>
</comment>
<dbReference type="PANTHER" id="PTHR23152">
    <property type="entry name" value="2-OXOGLUTARATE DEHYDROGENASE"/>
    <property type="match status" value="1"/>
</dbReference>
<evidence type="ECO:0000256" key="3">
    <source>
        <dbReference type="ARBA" id="ARBA00012280"/>
    </source>
</evidence>
<dbReference type="EMBL" id="CACTJB010000001">
    <property type="protein sequence ID" value="CAA3704564.1"/>
    <property type="molecule type" value="Genomic_DNA"/>
</dbReference>
<dbReference type="InterPro" id="IPR031717">
    <property type="entry name" value="ODO-1/KGD_C"/>
</dbReference>
<protein>
    <recommendedName>
        <fullName evidence="3">oxoglutarate dehydrogenase (succinyl-transferring)</fullName>
        <ecNumber evidence="3">1.2.4.2</ecNumber>
    </recommendedName>
</protein>
<sequence length="898" mass="103665">MNIFTIRNQTNTQIALDNVSYLEEIYEQYHNKGNVTEEWRQYFDYFKKKECLFKTKETSEQILKAQISVLQLINDYRYSSGHRKAKIDPISGNNKVKALQMALYELKKEDLNKVFNVGVGKNKATLKEIIEVLEITYCGTIGCEIRHLCNNEEKVWLEQSLESVRNKYSPTKKISLQILKIITAAEELETYLSSKFPGTKRFGIEGGETLIPMLYELIQRSGNYGIKEIFMGMAHRGRINVLVNILRKSPADIIKEFEGKQIYESYSGDVKYHQGFNSKILTKGGVVKLKLAFNPSHLEIIYPIVEGAVRARQDYMKDMTKVIPIVIHGDTAFSGQGVVMETLQMSKIKEYNTGGTLHIIINNQIGFTTYRHNARSTKYCSDIAKMFHYPVFHVNGDDPEAVHHVTKIAVDFRNKFKKDVVIDMICYRRRGHNESDEPSITQPIMYQKIKNHPTLWEIYSKYLFKKGLISKNEVKNMVGLYRHKLKYDANKSYKKSSVMLYKFYDDEYDNTSFEMKRLRELAIKICNVGEMEVQSNVAKIYSDRRNMVSSNSRSRNINWGFAEMLSYATLLDEGYAIRITGQDTVRGTFSHRMAVIHNQKDGSVWKPMQHIKKGQPKFTIVDSILSEEAVLAFEYGYSISSQNMFVAWEAQFGDFANGAQVVIDQFISSGETKWGSLCGLTLLLPHGYEGQGPEHSSARIERFIQLCAEQNMQVCVPTNPSQFFHLIRSQVKRKIRKPLILMQPKSLLRHKYAKSSLEELANGSFKTVIEETENIERDIVKRVILTSGKLYYDLVDYRTANNINETAILRIEQLYPFPFKKIIEKLSSYSKCEYIIWCQEEPKNQGAWYQIKYYLNKKLNLKLQFVGRTSSAAPASGYFDVHLKQQANLIKEAFITPI</sequence>
<dbReference type="InterPro" id="IPR005475">
    <property type="entry name" value="Transketolase-like_Pyr-bd"/>
</dbReference>
<dbReference type="PIRSF" id="PIRSF000157">
    <property type="entry name" value="Oxoglu_dh_E1"/>
    <property type="match status" value="1"/>
</dbReference>
<dbReference type="AlphaFoldDB" id="A0A6S6RVQ9"/>
<feature type="domain" description="Transketolase-like pyrimidine-binding" evidence="6">
    <location>
        <begin position="557"/>
        <end position="750"/>
    </location>
</feature>
<evidence type="ECO:0000256" key="5">
    <source>
        <dbReference type="ARBA" id="ARBA00023052"/>
    </source>
</evidence>
<dbReference type="GO" id="GO:0006099">
    <property type="term" value="P:tricarboxylic acid cycle"/>
    <property type="evidence" value="ECO:0007669"/>
    <property type="project" value="TreeGrafter"/>
</dbReference>
<dbReference type="GO" id="GO:0030976">
    <property type="term" value="F:thiamine pyrophosphate binding"/>
    <property type="evidence" value="ECO:0007669"/>
    <property type="project" value="InterPro"/>
</dbReference>
<dbReference type="CDD" id="cd02016">
    <property type="entry name" value="TPP_E1_OGDC_like"/>
    <property type="match status" value="1"/>
</dbReference>
<evidence type="ECO:0000256" key="2">
    <source>
        <dbReference type="ARBA" id="ARBA00003906"/>
    </source>
</evidence>
<dbReference type="InterPro" id="IPR029061">
    <property type="entry name" value="THDP-binding"/>
</dbReference>
<dbReference type="Pfam" id="PF16870">
    <property type="entry name" value="OxoGdeHyase_C"/>
    <property type="match status" value="1"/>
</dbReference>
<dbReference type="EC" id="1.2.4.2" evidence="3"/>
<dbReference type="InterPro" id="IPR001017">
    <property type="entry name" value="DH_E1"/>
</dbReference>
<comment type="caution">
    <text evidence="7">The sequence shown here is derived from an EMBL/GenBank/DDBJ whole genome shotgun (WGS) entry which is preliminary data.</text>
</comment>
<keyword evidence="4 7" id="KW-0560">Oxidoreductase</keyword>
<dbReference type="Gene3D" id="3.40.50.11610">
    <property type="entry name" value="Multifunctional 2-oxoglutarate metabolism enzyme, C-terminal domain"/>
    <property type="match status" value="1"/>
</dbReference>
<dbReference type="PANTHER" id="PTHR23152:SF4">
    <property type="entry name" value="2-OXOADIPATE DEHYDROGENASE COMPLEX COMPONENT E1"/>
    <property type="match status" value="1"/>
</dbReference>
<evidence type="ECO:0000256" key="4">
    <source>
        <dbReference type="ARBA" id="ARBA00023002"/>
    </source>
</evidence>
<dbReference type="InterPro" id="IPR011603">
    <property type="entry name" value="2oxoglutarate_DH_E1"/>
</dbReference>
<evidence type="ECO:0000313" key="7">
    <source>
        <dbReference type="EMBL" id="CAA3704564.1"/>
    </source>
</evidence>
<dbReference type="GO" id="GO:0005829">
    <property type="term" value="C:cytosol"/>
    <property type="evidence" value="ECO:0007669"/>
    <property type="project" value="TreeGrafter"/>
</dbReference>
<dbReference type="NCBIfam" id="NF006914">
    <property type="entry name" value="PRK09404.1"/>
    <property type="match status" value="1"/>
</dbReference>
<dbReference type="Pfam" id="PF02779">
    <property type="entry name" value="Transket_pyr"/>
    <property type="match status" value="1"/>
</dbReference>
<comment type="function">
    <text evidence="2">E1 component of the 2-oxoglutarate dehydrogenase (OGDH) complex which catalyzes the decarboxylation of 2-oxoglutarate, the first step in the conversion of 2-oxoglutarate to succinyl-CoA and CO(2).</text>
</comment>
<evidence type="ECO:0000313" key="8">
    <source>
        <dbReference type="Proteomes" id="UP000560980"/>
    </source>
</evidence>
<dbReference type="SMART" id="SM00861">
    <property type="entry name" value="Transket_pyr"/>
    <property type="match status" value="1"/>
</dbReference>
<dbReference type="Proteomes" id="UP000560980">
    <property type="component" value="Unassembled WGS sequence"/>
</dbReference>
<dbReference type="NCBIfam" id="TIGR00239">
    <property type="entry name" value="2oxo_dh_E1"/>
    <property type="match status" value="1"/>
</dbReference>
<evidence type="ECO:0000256" key="1">
    <source>
        <dbReference type="ARBA" id="ARBA00001964"/>
    </source>
</evidence>
<name>A0A6S6RVQ9_9GAMM</name>
<dbReference type="RefSeq" id="WP_183042864.1">
    <property type="nucleotide sequence ID" value="NZ_CACTJB010000001.1"/>
</dbReference>
<evidence type="ECO:0000259" key="6">
    <source>
        <dbReference type="SMART" id="SM00861"/>
    </source>
</evidence>
<dbReference type="SUPFAM" id="SSF52518">
    <property type="entry name" value="Thiamin diphosphate-binding fold (THDP-binding)"/>
    <property type="match status" value="2"/>
</dbReference>
<dbReference type="InterPro" id="IPR042179">
    <property type="entry name" value="KGD_C_sf"/>
</dbReference>
<keyword evidence="5" id="KW-0786">Thiamine pyrophosphate</keyword>
<accession>A0A6S6RVQ9</accession>
<gene>
    <name evidence="7" type="primary">sucA</name>
    <name evidence="7" type="ORF">SISI_0063</name>
</gene>
<dbReference type="Gene3D" id="3.40.50.970">
    <property type="match status" value="1"/>
</dbReference>
<proteinExistence type="predicted"/>
<dbReference type="NCBIfam" id="NF008907">
    <property type="entry name" value="PRK12270.1"/>
    <property type="match status" value="1"/>
</dbReference>